<dbReference type="Pfam" id="PF05013">
    <property type="entry name" value="FGase"/>
    <property type="match status" value="1"/>
</dbReference>
<accession>A0ABT3HFW5</accession>
<sequence>MAEQLNAALLSEGDGPAVRVRNPGASSPILLACDHASNRMPASLGTLGLEADALLSHVAWDPGAEAVAIAMAEVLDATLVSTGFSRLVFDVNRPPGDDEAIRLVSETVEIPGNRDLDPAALAARADALYHPFHDAIDGILDERVAAGIEPVLVTVHSFTPVYFGHTRPVELGIVFDADPRLADAVLKQAPAHTRLAIRANEPYGPKDGVTHTLARHALPRQIPNVMIEIRNDLIRNASDQSRIAGQLAALVGAGLEHLSSTSRTRAGRA</sequence>
<dbReference type="Gene3D" id="3.40.630.40">
    <property type="entry name" value="Zn-dependent exopeptidases"/>
    <property type="match status" value="1"/>
</dbReference>
<dbReference type="RefSeq" id="WP_264602863.1">
    <property type="nucleotide sequence ID" value="NZ_JAOQNS010000011.1"/>
</dbReference>
<dbReference type="InterPro" id="IPR007709">
    <property type="entry name" value="N-FG_amidohydro"/>
</dbReference>
<dbReference type="EMBL" id="JAOQNS010000011">
    <property type="protein sequence ID" value="MCW2309279.1"/>
    <property type="molecule type" value="Genomic_DNA"/>
</dbReference>
<evidence type="ECO:0000313" key="1">
    <source>
        <dbReference type="EMBL" id="MCW2309279.1"/>
    </source>
</evidence>
<organism evidence="1 2">
    <name type="scientific">Rhodobium gokarnense</name>
    <dbReference type="NCBI Taxonomy" id="364296"/>
    <lineage>
        <taxon>Bacteria</taxon>
        <taxon>Pseudomonadati</taxon>
        <taxon>Pseudomonadota</taxon>
        <taxon>Alphaproteobacteria</taxon>
        <taxon>Hyphomicrobiales</taxon>
        <taxon>Rhodobiaceae</taxon>
        <taxon>Rhodobium</taxon>
    </lineage>
</organism>
<keyword evidence="2" id="KW-1185">Reference proteome</keyword>
<dbReference type="InterPro" id="IPR011227">
    <property type="entry name" value="UCP029730"/>
</dbReference>
<name>A0ABT3HFW5_9HYPH</name>
<evidence type="ECO:0000313" key="2">
    <source>
        <dbReference type="Proteomes" id="UP001209755"/>
    </source>
</evidence>
<reference evidence="2" key="1">
    <citation type="submission" date="2023-07" db="EMBL/GenBank/DDBJ databases">
        <title>Genome sequencing of Purple Non-Sulfur Bacteria from various extreme environments.</title>
        <authorList>
            <person name="Mayer M."/>
        </authorList>
    </citation>
    <scope>NUCLEOTIDE SEQUENCE [LARGE SCALE GENOMIC DNA]</scope>
    <source>
        <strain evidence="2">DSM 17935</strain>
    </source>
</reference>
<dbReference type="PIRSF" id="PIRSF029730">
    <property type="entry name" value="UCP029730"/>
    <property type="match status" value="1"/>
</dbReference>
<gene>
    <name evidence="1" type="ORF">M2319_003630</name>
</gene>
<dbReference type="Proteomes" id="UP001209755">
    <property type="component" value="Unassembled WGS sequence"/>
</dbReference>
<proteinExistence type="predicted"/>
<dbReference type="SUPFAM" id="SSF53187">
    <property type="entry name" value="Zn-dependent exopeptidases"/>
    <property type="match status" value="1"/>
</dbReference>
<comment type="caution">
    <text evidence="1">The sequence shown here is derived from an EMBL/GenBank/DDBJ whole genome shotgun (WGS) entry which is preliminary data.</text>
</comment>
<protein>
    <submittedName>
        <fullName evidence="1">N-formylglutamate amidohydrolase</fullName>
    </submittedName>
</protein>